<dbReference type="EMBL" id="AOIQ01000017">
    <property type="protein sequence ID" value="ELZ09371.1"/>
    <property type="molecule type" value="Genomic_DNA"/>
</dbReference>
<dbReference type="InterPro" id="IPR037401">
    <property type="entry name" value="SnoaL-like"/>
</dbReference>
<proteinExistence type="predicted"/>
<protein>
    <recommendedName>
        <fullName evidence="1">SnoaL-like domain-containing protein</fullName>
    </recommendedName>
</protein>
<dbReference type="Proteomes" id="UP000011560">
    <property type="component" value="Unassembled WGS sequence"/>
</dbReference>
<dbReference type="InterPro" id="IPR032710">
    <property type="entry name" value="NTF2-like_dom_sf"/>
</dbReference>
<comment type="caution">
    <text evidence="2">The sequence shown here is derived from an EMBL/GenBank/DDBJ whole genome shotgun (WGS) entry which is preliminary data.</text>
</comment>
<dbReference type="AlphaFoldDB" id="M0BEQ2"/>
<dbReference type="RefSeq" id="WP_007702281.1">
    <property type="nucleotide sequence ID" value="NZ_AOIQ01000017.1"/>
</dbReference>
<evidence type="ECO:0000313" key="2">
    <source>
        <dbReference type="EMBL" id="ELZ09371.1"/>
    </source>
</evidence>
<dbReference type="OrthoDB" id="145984at2157"/>
<accession>M0BEQ2</accession>
<organism evidence="2 3">
    <name type="scientific">Halovivax asiaticus JCM 14624</name>
    <dbReference type="NCBI Taxonomy" id="1227490"/>
    <lineage>
        <taxon>Archaea</taxon>
        <taxon>Methanobacteriati</taxon>
        <taxon>Methanobacteriota</taxon>
        <taxon>Stenosarchaea group</taxon>
        <taxon>Halobacteria</taxon>
        <taxon>Halobacteriales</taxon>
        <taxon>Natrialbaceae</taxon>
        <taxon>Halovivax</taxon>
    </lineage>
</organism>
<keyword evidence="3" id="KW-1185">Reference proteome</keyword>
<dbReference type="SUPFAM" id="SSF54427">
    <property type="entry name" value="NTF2-like"/>
    <property type="match status" value="1"/>
</dbReference>
<evidence type="ECO:0000313" key="3">
    <source>
        <dbReference type="Proteomes" id="UP000011560"/>
    </source>
</evidence>
<dbReference type="STRING" id="1227490.C479_11135"/>
<name>M0BEQ2_9EURY</name>
<dbReference type="Gene3D" id="3.10.450.50">
    <property type="match status" value="1"/>
</dbReference>
<feature type="domain" description="SnoaL-like" evidence="1">
    <location>
        <begin position="9"/>
        <end position="104"/>
    </location>
</feature>
<reference evidence="2 3" key="1">
    <citation type="journal article" date="2014" name="PLoS Genet.">
        <title>Phylogenetically driven sequencing of extremely halophilic archaea reveals strategies for static and dynamic osmo-response.</title>
        <authorList>
            <person name="Becker E.A."/>
            <person name="Seitzer P.M."/>
            <person name="Tritt A."/>
            <person name="Larsen D."/>
            <person name="Krusor M."/>
            <person name="Yao A.I."/>
            <person name="Wu D."/>
            <person name="Madern D."/>
            <person name="Eisen J.A."/>
            <person name="Darling A.E."/>
            <person name="Facciotti M.T."/>
        </authorList>
    </citation>
    <scope>NUCLEOTIDE SEQUENCE [LARGE SCALE GENOMIC DNA]</scope>
    <source>
        <strain evidence="2 3">JCM 14624</strain>
    </source>
</reference>
<gene>
    <name evidence="2" type="ORF">C479_11135</name>
</gene>
<dbReference type="Pfam" id="PF12680">
    <property type="entry name" value="SnoaL_2"/>
    <property type="match status" value="1"/>
</dbReference>
<sequence>MPEDPTSIIRRYYDALDAHEYGELEAILAPSFVQHRPDRTFEGRDEFVRFMREDRPMTDTRHDLIEVFGANDRVTVRGRLLDGDDDSVFEFADVFQLETDRIARLDTYTR</sequence>
<evidence type="ECO:0000259" key="1">
    <source>
        <dbReference type="Pfam" id="PF12680"/>
    </source>
</evidence>